<sequence length="49" mass="5473">MKSALELKSNKCVKVLSFAADKYEILPNINNNQLEPDTMCGVCNICGRR</sequence>
<protein>
    <submittedName>
        <fullName evidence="1">WSSV493</fullName>
    </submittedName>
</protein>
<proteinExistence type="predicted"/>
<organism evidence="1">
    <name type="scientific">White spot syndrome virus</name>
    <dbReference type="NCBI Taxonomy" id="342409"/>
    <lineage>
        <taxon>Viruses</taxon>
        <taxon>Viruses incertae sedis</taxon>
        <taxon>Naldaviricetes</taxon>
        <taxon>Nimaviridae</taxon>
        <taxon>Whispovirus</taxon>
    </lineage>
</organism>
<accession>A0A2I6SCG7</accession>
<reference evidence="1" key="1">
    <citation type="submission" date="2017-12" db="EMBL/GenBank/DDBJ databases">
        <authorList>
            <person name="Katneni V.K."/>
            <person name="Shekhar M.S."/>
            <person name="Otta S.K."/>
            <person name="Karthic K."/>
            <person name="Jangam A.K."/>
            <person name="Gopikrishna G."/>
            <person name="Vijayan K.K."/>
        </authorList>
    </citation>
    <scope>NUCLEOTIDE SEQUENCE [LARGE SCALE GENOMIC DNA]</scope>
    <source>
        <strain evidence="1">IN_AP4RU</strain>
    </source>
</reference>
<dbReference type="EMBL" id="MG702567">
    <property type="protein sequence ID" value="AUO15242.1"/>
    <property type="molecule type" value="Genomic_DNA"/>
</dbReference>
<evidence type="ECO:0000313" key="1">
    <source>
        <dbReference type="EMBL" id="AUO15242.1"/>
    </source>
</evidence>
<name>A0A2I6SCG7_9VIRU</name>
<dbReference type="Proteomes" id="UP000267352">
    <property type="component" value="Segment"/>
</dbReference>
<reference evidence="1" key="2">
    <citation type="journal article" date="2018" name="Genome Announc.">
        <title>First Report of a Complete Genome Sequence of White spot syndrome virus from India.</title>
        <authorList>
            <person name="Vinaya Kumar K."/>
            <person name="Shekhar M.S."/>
            <person name="Otta S.K."/>
            <person name="Karthic K."/>
            <person name="Ashok Kumar J."/>
            <person name="Gopikrishna G."/>
            <person name="Vijayan K.K."/>
        </authorList>
    </citation>
    <scope>NUCLEOTIDE SEQUENCE</scope>
    <source>
        <strain evidence="1">IN_AP4RU</strain>
    </source>
</reference>